<dbReference type="EMBL" id="CP001661">
    <property type="protein sequence ID" value="ACT20089.1"/>
    <property type="molecule type" value="Genomic_DNA"/>
</dbReference>
<name>C6E9I9_GEOSM</name>
<accession>C6E9I9</accession>
<dbReference type="PANTHER" id="PTHR42912">
    <property type="entry name" value="METHYLTRANSFERASE"/>
    <property type="match status" value="1"/>
</dbReference>
<dbReference type="AlphaFoldDB" id="C6E9I9"/>
<protein>
    <submittedName>
        <fullName evidence="2">Methyltransferase type 11</fullName>
    </submittedName>
</protein>
<feature type="domain" description="Methyltransferase type 11" evidence="1">
    <location>
        <begin position="43"/>
        <end position="128"/>
    </location>
</feature>
<dbReference type="SUPFAM" id="SSF53335">
    <property type="entry name" value="S-adenosyl-L-methionine-dependent methyltransferases"/>
    <property type="match status" value="1"/>
</dbReference>
<dbReference type="GO" id="GO:0032259">
    <property type="term" value="P:methylation"/>
    <property type="evidence" value="ECO:0007669"/>
    <property type="project" value="UniProtKB-KW"/>
</dbReference>
<dbReference type="KEGG" id="gem:GM21_4073"/>
<dbReference type="CDD" id="cd02440">
    <property type="entry name" value="AdoMet_MTases"/>
    <property type="match status" value="1"/>
</dbReference>
<dbReference type="GO" id="GO:0008757">
    <property type="term" value="F:S-adenosylmethionine-dependent methyltransferase activity"/>
    <property type="evidence" value="ECO:0007669"/>
    <property type="project" value="InterPro"/>
</dbReference>
<dbReference type="Gene3D" id="3.40.50.150">
    <property type="entry name" value="Vaccinia Virus protein VP39"/>
    <property type="match status" value="1"/>
</dbReference>
<keyword evidence="2" id="KW-0808">Transferase</keyword>
<dbReference type="PANTHER" id="PTHR42912:SF80">
    <property type="entry name" value="METHYLTRANSFERASE DOMAIN-CONTAINING PROTEIN"/>
    <property type="match status" value="1"/>
</dbReference>
<gene>
    <name evidence="2" type="ordered locus">GM21_4073</name>
</gene>
<dbReference type="InterPro" id="IPR029063">
    <property type="entry name" value="SAM-dependent_MTases_sf"/>
</dbReference>
<dbReference type="Pfam" id="PF08241">
    <property type="entry name" value="Methyltransf_11"/>
    <property type="match status" value="1"/>
</dbReference>
<dbReference type="eggNOG" id="COG2226">
    <property type="taxonomic scope" value="Bacteria"/>
</dbReference>
<dbReference type="STRING" id="443144.GM21_4073"/>
<dbReference type="HOGENOM" id="CLU_037990_14_1_7"/>
<dbReference type="InterPro" id="IPR013216">
    <property type="entry name" value="Methyltransf_11"/>
</dbReference>
<dbReference type="OrthoDB" id="529208at2"/>
<evidence type="ECO:0000313" key="2">
    <source>
        <dbReference type="EMBL" id="ACT20089.1"/>
    </source>
</evidence>
<dbReference type="InterPro" id="IPR050508">
    <property type="entry name" value="Methyltransf_Superfamily"/>
</dbReference>
<keyword evidence="2" id="KW-0489">Methyltransferase</keyword>
<reference evidence="2" key="1">
    <citation type="submission" date="2009-07" db="EMBL/GenBank/DDBJ databases">
        <title>Complete sequence of Geobacter sp. M21.</title>
        <authorList>
            <consortium name="US DOE Joint Genome Institute"/>
            <person name="Lucas S."/>
            <person name="Copeland A."/>
            <person name="Lapidus A."/>
            <person name="Glavina del Rio T."/>
            <person name="Dalin E."/>
            <person name="Tice H."/>
            <person name="Bruce D."/>
            <person name="Goodwin L."/>
            <person name="Pitluck S."/>
            <person name="Saunders E."/>
            <person name="Brettin T."/>
            <person name="Detter J.C."/>
            <person name="Han C."/>
            <person name="Larimer F."/>
            <person name="Land M."/>
            <person name="Hauser L."/>
            <person name="Kyrpides N."/>
            <person name="Ovchinnikova G."/>
            <person name="Lovley D."/>
        </authorList>
    </citation>
    <scope>NUCLEOTIDE SEQUENCE [LARGE SCALE GENOMIC DNA]</scope>
    <source>
        <strain evidence="2">M21</strain>
    </source>
</reference>
<evidence type="ECO:0000259" key="1">
    <source>
        <dbReference type="Pfam" id="PF08241"/>
    </source>
</evidence>
<organism evidence="2">
    <name type="scientific">Geobacter sp. (strain M21)</name>
    <dbReference type="NCBI Taxonomy" id="443144"/>
    <lineage>
        <taxon>Bacteria</taxon>
        <taxon>Pseudomonadati</taxon>
        <taxon>Thermodesulfobacteriota</taxon>
        <taxon>Desulfuromonadia</taxon>
        <taxon>Geobacterales</taxon>
        <taxon>Geobacteraceae</taxon>
        <taxon>Geobacter</taxon>
    </lineage>
</organism>
<sequence length="208" mass="22714">MAKIAVFDQQAANYDAWFDIHVEVFQAEVAAIRAAVPTSGRGVEIGVGTGRFAISLQIPVGVEPSSSMAELARQRGIDVLEGIAEALPLPDASFDYAVMVTVVCFLDDVATAFREAWRILKRGGVLVIGFIDRESELGKAYERKKKQSEFYRDATFYSVSELVKLMSEAGFRGFSYRQTLLAEEAVRLNVVGGHGSGGFVVIRAIKVE</sequence>
<proteinExistence type="predicted"/>